<sequence length="238" mass="27160">MGAIYKETDYCESILLVYCSDNDTPDTFFPADPRLVQAHRDSQNEPKQPPTPPVSPVSGITTPSTTAIPGDIWEQDRSQTPSPTFDIPMFNDMAITENDKNRIIESQMNVQVDSPTHHEIGQNNNDVSPKKSVSFALTIEFIEYRKYSPPKRAGFFNNRTKNLNSKISLPKRLFWRNQKIGQSEMKACHGCYICEVKIDERPLLVETCQNTGFASEARNKISSMFRRVRKLSSRIFFT</sequence>
<evidence type="ECO:0000256" key="1">
    <source>
        <dbReference type="SAM" id="MobiDB-lite"/>
    </source>
</evidence>
<dbReference type="Proteomes" id="UP000827892">
    <property type="component" value="Chromosome X"/>
</dbReference>
<name>A0AAE8ZU95_CAEBR</name>
<feature type="region of interest" description="Disordered" evidence="1">
    <location>
        <begin position="39"/>
        <end position="89"/>
    </location>
</feature>
<accession>A0AAE8ZU95</accession>
<organism evidence="2 3">
    <name type="scientific">Caenorhabditis briggsae</name>
    <dbReference type="NCBI Taxonomy" id="6238"/>
    <lineage>
        <taxon>Eukaryota</taxon>
        <taxon>Metazoa</taxon>
        <taxon>Ecdysozoa</taxon>
        <taxon>Nematoda</taxon>
        <taxon>Chromadorea</taxon>
        <taxon>Rhabditida</taxon>
        <taxon>Rhabditina</taxon>
        <taxon>Rhabditomorpha</taxon>
        <taxon>Rhabditoidea</taxon>
        <taxon>Rhabditidae</taxon>
        <taxon>Peloderinae</taxon>
        <taxon>Caenorhabditis</taxon>
    </lineage>
</organism>
<reference evidence="2 3" key="1">
    <citation type="submission" date="2022-05" db="EMBL/GenBank/DDBJ databases">
        <title>Chromosome-level reference genomes for two strains of Caenorhabditis briggsae: an improved platform for comparative genomics.</title>
        <authorList>
            <person name="Stevens L."/>
            <person name="Andersen E.C."/>
        </authorList>
    </citation>
    <scope>NUCLEOTIDE SEQUENCE [LARGE SCALE GENOMIC DNA]</scope>
    <source>
        <strain evidence="2">QX1410_ONT</strain>
        <tissue evidence="2">Whole-organism</tissue>
    </source>
</reference>
<proteinExistence type="predicted"/>
<dbReference type="EMBL" id="CP090896">
    <property type="protein sequence ID" value="ULT84907.1"/>
    <property type="molecule type" value="Genomic_DNA"/>
</dbReference>
<feature type="compositionally biased region" description="Low complexity" evidence="1">
    <location>
        <begin position="56"/>
        <end position="66"/>
    </location>
</feature>
<evidence type="ECO:0000313" key="2">
    <source>
        <dbReference type="EMBL" id="ULT84907.1"/>
    </source>
</evidence>
<evidence type="ECO:0000313" key="3">
    <source>
        <dbReference type="Proteomes" id="UP000827892"/>
    </source>
</evidence>
<dbReference type="AlphaFoldDB" id="A0AAE8ZU95"/>
<gene>
    <name evidence="2" type="ORF">L3Y34_013530</name>
</gene>
<protein>
    <submittedName>
        <fullName evidence="2">Uncharacterized protein</fullName>
    </submittedName>
</protein>